<dbReference type="InterPro" id="IPR033138">
    <property type="entry name" value="Cu_oxidase_CS"/>
</dbReference>
<dbReference type="OrthoDB" id="9816061at2"/>
<dbReference type="RefSeq" id="WP_074940342.1">
    <property type="nucleotide sequence ID" value="NZ_FOWP01000009.1"/>
</dbReference>
<dbReference type="InterPro" id="IPR008972">
    <property type="entry name" value="Cupredoxin"/>
</dbReference>
<dbReference type="InterPro" id="IPR050845">
    <property type="entry name" value="Cu-binding_ET"/>
</dbReference>
<dbReference type="Gene3D" id="2.60.40.420">
    <property type="entry name" value="Cupredoxins - blue copper proteins"/>
    <property type="match status" value="1"/>
</dbReference>
<keyword evidence="2" id="KW-0186">Copper</keyword>
<dbReference type="PROSITE" id="PS00079">
    <property type="entry name" value="MULTICOPPER_OXIDASE1"/>
    <property type="match status" value="1"/>
</dbReference>
<proteinExistence type="predicted"/>
<evidence type="ECO:0000259" key="3">
    <source>
        <dbReference type="Pfam" id="PF00127"/>
    </source>
</evidence>
<dbReference type="STRING" id="658457.SAMN05216601_109166"/>
<dbReference type="InterPro" id="IPR000923">
    <property type="entry name" value="BlueCu_1"/>
</dbReference>
<dbReference type="SUPFAM" id="SSF49503">
    <property type="entry name" value="Cupredoxins"/>
    <property type="match status" value="1"/>
</dbReference>
<keyword evidence="1" id="KW-0479">Metal-binding</keyword>
<evidence type="ECO:0000256" key="1">
    <source>
        <dbReference type="ARBA" id="ARBA00022723"/>
    </source>
</evidence>
<protein>
    <submittedName>
        <fullName evidence="4">Uncharacterized copper-binding protein, cupredoxin-like subfamily</fullName>
    </submittedName>
</protein>
<organism evidence="4 5">
    <name type="scientific">Ectopseudomonas composti</name>
    <dbReference type="NCBI Taxonomy" id="658457"/>
    <lineage>
        <taxon>Bacteria</taxon>
        <taxon>Pseudomonadati</taxon>
        <taxon>Pseudomonadota</taxon>
        <taxon>Gammaproteobacteria</taxon>
        <taxon>Pseudomonadales</taxon>
        <taxon>Pseudomonadaceae</taxon>
        <taxon>Ectopseudomonas</taxon>
    </lineage>
</organism>
<dbReference type="EMBL" id="FOWP01000009">
    <property type="protein sequence ID" value="SFP34814.1"/>
    <property type="molecule type" value="Genomic_DNA"/>
</dbReference>
<feature type="domain" description="Blue (type 1) copper" evidence="3">
    <location>
        <begin position="60"/>
        <end position="166"/>
    </location>
</feature>
<dbReference type="Pfam" id="PF00127">
    <property type="entry name" value="Copper-bind"/>
    <property type="match status" value="1"/>
</dbReference>
<dbReference type="PANTHER" id="PTHR38439">
    <property type="entry name" value="AURACYANIN-B"/>
    <property type="match status" value="1"/>
</dbReference>
<reference evidence="4 5" key="1">
    <citation type="submission" date="2016-10" db="EMBL/GenBank/DDBJ databases">
        <authorList>
            <person name="de Groot N.N."/>
        </authorList>
    </citation>
    <scope>NUCLEOTIDE SEQUENCE [LARGE SCALE GENOMIC DNA]</scope>
    <source>
        <strain evidence="4 5">CCUG 59231</strain>
    </source>
</reference>
<evidence type="ECO:0000256" key="2">
    <source>
        <dbReference type="ARBA" id="ARBA00023008"/>
    </source>
</evidence>
<accession>A0A1I5PL52</accession>
<gene>
    <name evidence="4" type="ORF">SAMN05216601_109166</name>
</gene>
<evidence type="ECO:0000313" key="5">
    <source>
        <dbReference type="Proteomes" id="UP000182400"/>
    </source>
</evidence>
<sequence>MKRRAYTLTALALVALLTALHTQAHEDSHAGHGAMNMMDHGPEQKPWGIAGQVDQVDRTVEIRMGDNMRFSPERLQVRQGETIRFVHHNDGKLLHEFVLGTRQTLDEHAAEMLKAPGMAHGEAYMAHVAPKAQGEMIWTFNRAGEFEFACLIAGHYQAGMRGSIEVLAD</sequence>
<dbReference type="Proteomes" id="UP000182400">
    <property type="component" value="Unassembled WGS sequence"/>
</dbReference>
<name>A0A1I5PL52_9GAMM</name>
<dbReference type="GO" id="GO:0009055">
    <property type="term" value="F:electron transfer activity"/>
    <property type="evidence" value="ECO:0007669"/>
    <property type="project" value="InterPro"/>
</dbReference>
<dbReference type="PANTHER" id="PTHR38439:SF3">
    <property type="entry name" value="COPPER-RESISTANT CUPROPROTEIN COPI"/>
    <property type="match status" value="1"/>
</dbReference>
<dbReference type="CDD" id="cd04211">
    <property type="entry name" value="Cupredoxin_like_2"/>
    <property type="match status" value="1"/>
</dbReference>
<dbReference type="AlphaFoldDB" id="A0A1I5PL52"/>
<evidence type="ECO:0000313" key="4">
    <source>
        <dbReference type="EMBL" id="SFP34814.1"/>
    </source>
</evidence>
<dbReference type="GO" id="GO:0005507">
    <property type="term" value="F:copper ion binding"/>
    <property type="evidence" value="ECO:0007669"/>
    <property type="project" value="InterPro"/>
</dbReference>